<dbReference type="InterPro" id="IPR004919">
    <property type="entry name" value="GmrSD_N"/>
</dbReference>
<dbReference type="PANTHER" id="PTHR39639">
    <property type="entry name" value="CHROMOSOME 16, WHOLE GENOME SHOTGUN SEQUENCE"/>
    <property type="match status" value="1"/>
</dbReference>
<dbReference type="Pfam" id="PF03235">
    <property type="entry name" value="GmrSD_N"/>
    <property type="match status" value="1"/>
</dbReference>
<gene>
    <name evidence="2" type="ORF">QX249_11555</name>
</gene>
<protein>
    <submittedName>
        <fullName evidence="2">DUF262 domain-containing protein</fullName>
    </submittedName>
</protein>
<name>A0AAW8Q0F5_VIBPH</name>
<evidence type="ECO:0000313" key="2">
    <source>
        <dbReference type="EMBL" id="MDS1821301.1"/>
    </source>
</evidence>
<feature type="domain" description="GmrSD restriction endonucleases N-terminal" evidence="1">
    <location>
        <begin position="21"/>
        <end position="139"/>
    </location>
</feature>
<comment type="caution">
    <text evidence="2">The sequence shown here is derived from an EMBL/GenBank/DDBJ whole genome shotgun (WGS) entry which is preliminary data.</text>
</comment>
<accession>A0AAW8Q0F5</accession>
<proteinExistence type="predicted"/>
<dbReference type="EMBL" id="JAUHGG010000003">
    <property type="protein sequence ID" value="MDS1821301.1"/>
    <property type="molecule type" value="Genomic_DNA"/>
</dbReference>
<dbReference type="AlphaFoldDB" id="A0AAW8Q0F5"/>
<organism evidence="2 3">
    <name type="scientific">Vibrio parahaemolyticus</name>
    <dbReference type="NCBI Taxonomy" id="670"/>
    <lineage>
        <taxon>Bacteria</taxon>
        <taxon>Pseudomonadati</taxon>
        <taxon>Pseudomonadota</taxon>
        <taxon>Gammaproteobacteria</taxon>
        <taxon>Vibrionales</taxon>
        <taxon>Vibrionaceae</taxon>
        <taxon>Vibrio</taxon>
    </lineage>
</organism>
<reference evidence="2" key="1">
    <citation type="submission" date="2023-06" db="EMBL/GenBank/DDBJ databases">
        <title>Genomic Diversity of Vibrio spp. and Metagenomic Analysis of Pathogens in Florida Gulf Coastal Waters Following Hurricane Ian.</title>
        <authorList>
            <person name="Brumfield K.D."/>
        </authorList>
    </citation>
    <scope>NUCLEOTIDE SEQUENCE</scope>
    <source>
        <strain evidence="2">WBS2B-138</strain>
    </source>
</reference>
<evidence type="ECO:0000313" key="3">
    <source>
        <dbReference type="Proteomes" id="UP001253193"/>
    </source>
</evidence>
<dbReference type="PANTHER" id="PTHR39639:SF1">
    <property type="entry name" value="DUF262 DOMAIN-CONTAINING PROTEIN"/>
    <property type="match status" value="1"/>
</dbReference>
<dbReference type="Proteomes" id="UP001253193">
    <property type="component" value="Unassembled WGS sequence"/>
</dbReference>
<dbReference type="RefSeq" id="WP_311020176.1">
    <property type="nucleotide sequence ID" value="NZ_JAUHGG010000003.1"/>
</dbReference>
<evidence type="ECO:0000259" key="1">
    <source>
        <dbReference type="Pfam" id="PF03235"/>
    </source>
</evidence>
<sequence>MGTVSLFKSDVQTTVSNSVLSSILHEHREGTLYYDDSYQREYCWTSADQQALMHSIFNELPLDSISVVLNPQSEDKYFEIIDGRQRTTTIIKYTENEFPYIDEDGNEVYFRDLSDPDRAAFRMVKLPVIQLSTKNGKPLSYEQKVAYFYRKNFAGQPQSAEHKAHIEKILGIAA</sequence>